<dbReference type="InterPro" id="IPR024284">
    <property type="entry name" value="DUF3826"/>
</dbReference>
<accession>A0ABT4UPS0</accession>
<protein>
    <submittedName>
        <fullName evidence="2">DUF3826 domain-containing protein</fullName>
    </submittedName>
</protein>
<dbReference type="RefSeq" id="WP_407032647.1">
    <property type="nucleotide sequence ID" value="NZ_JAQGEF010000027.1"/>
</dbReference>
<proteinExistence type="predicted"/>
<sequence length="216" mass="24739">MKRLLLLSVIVSFISSDVTAQIDSAAIKYQQVVYNRAYKIAADLNISNQTVYNEVSKLIAAHYSNLNDIYNKRDSNLKALKANTGLAKDKAEATKKDIETVTKADIDKIHTQFIAELNKHLTTTQVEGVKNGLTYNVLNVTYKAYNDMIPGLKADEQKQIMEWLIEARELAMDEESSNKKHERFGKYKGRINNYLSQRGYDLQAERKAWEERLKTK</sequence>
<evidence type="ECO:0000313" key="2">
    <source>
        <dbReference type="EMBL" id="MDA3616317.1"/>
    </source>
</evidence>
<comment type="caution">
    <text evidence="2">The sequence shown here is derived from an EMBL/GenBank/DDBJ whole genome shotgun (WGS) entry which is preliminary data.</text>
</comment>
<dbReference type="EMBL" id="JAQGEF010000027">
    <property type="protein sequence ID" value="MDA3616317.1"/>
    <property type="molecule type" value="Genomic_DNA"/>
</dbReference>
<feature type="signal peptide" evidence="1">
    <location>
        <begin position="1"/>
        <end position="20"/>
    </location>
</feature>
<evidence type="ECO:0000256" key="1">
    <source>
        <dbReference type="SAM" id="SignalP"/>
    </source>
</evidence>
<dbReference type="Pfam" id="PF12875">
    <property type="entry name" value="DUF3826"/>
    <property type="match status" value="1"/>
</dbReference>
<evidence type="ECO:0000313" key="3">
    <source>
        <dbReference type="Proteomes" id="UP001210231"/>
    </source>
</evidence>
<dbReference type="Proteomes" id="UP001210231">
    <property type="component" value="Unassembled WGS sequence"/>
</dbReference>
<gene>
    <name evidence="2" type="ORF">O3P16_15985</name>
</gene>
<reference evidence="2 3" key="1">
    <citation type="submission" date="2022-12" db="EMBL/GenBank/DDBJ databases">
        <title>Chitinophagaceae gen. sp. nov., a new member of the family Chitinophagaceae, isolated from soil in a chemical factory.</title>
        <authorList>
            <person name="Ke Z."/>
        </authorList>
    </citation>
    <scope>NUCLEOTIDE SEQUENCE [LARGE SCALE GENOMIC DNA]</scope>
    <source>
        <strain evidence="2 3">LY-5</strain>
    </source>
</reference>
<feature type="chain" id="PRO_5045643152" evidence="1">
    <location>
        <begin position="21"/>
        <end position="216"/>
    </location>
</feature>
<keyword evidence="3" id="KW-1185">Reference proteome</keyword>
<name>A0ABT4UPS0_9BACT</name>
<organism evidence="2 3">
    <name type="scientific">Polluticaenibacter yanchengensis</name>
    <dbReference type="NCBI Taxonomy" id="3014562"/>
    <lineage>
        <taxon>Bacteria</taxon>
        <taxon>Pseudomonadati</taxon>
        <taxon>Bacteroidota</taxon>
        <taxon>Chitinophagia</taxon>
        <taxon>Chitinophagales</taxon>
        <taxon>Chitinophagaceae</taxon>
        <taxon>Polluticaenibacter</taxon>
    </lineage>
</organism>
<keyword evidence="1" id="KW-0732">Signal</keyword>